<proteinExistence type="predicted"/>
<reference evidence="5 6" key="1">
    <citation type="journal article" date="2013" name="J. Microbiol. Biotechnol.">
        <title>Novosphingobium ginsenosidimutans sp. nov., with the ability to convert ginsenoside.</title>
        <authorList>
            <person name="Kim J.K."/>
            <person name="He D."/>
            <person name="Liu Q.M."/>
            <person name="Park H.Y."/>
            <person name="Jung M.S."/>
            <person name="Yoon M.H."/>
            <person name="Kim S.C."/>
            <person name="Im W.T."/>
        </authorList>
    </citation>
    <scope>NUCLEOTIDE SEQUENCE [LARGE SCALE GENOMIC DNA]</scope>
    <source>
        <strain evidence="5 6">FW-6</strain>
    </source>
</reference>
<evidence type="ECO:0000313" key="5">
    <source>
        <dbReference type="EMBL" id="QEA15674.1"/>
    </source>
</evidence>
<dbReference type="Pfam" id="PF01546">
    <property type="entry name" value="Peptidase_M20"/>
    <property type="match status" value="1"/>
</dbReference>
<organism evidence="5 6">
    <name type="scientific">Novosphingobium ginsenosidimutans</name>
    <dbReference type="NCBI Taxonomy" id="1176536"/>
    <lineage>
        <taxon>Bacteria</taxon>
        <taxon>Pseudomonadati</taxon>
        <taxon>Pseudomonadota</taxon>
        <taxon>Alphaproteobacteria</taxon>
        <taxon>Sphingomonadales</taxon>
        <taxon>Sphingomonadaceae</taxon>
        <taxon>Novosphingobium</taxon>
    </lineage>
</organism>
<gene>
    <name evidence="5" type="ORF">FRF71_05730</name>
</gene>
<dbReference type="InterPro" id="IPR050072">
    <property type="entry name" value="Peptidase_M20A"/>
</dbReference>
<dbReference type="PANTHER" id="PTHR43808:SF32">
    <property type="entry name" value="ARGE_DAPE-RELATED DEACYLASE"/>
    <property type="match status" value="1"/>
</dbReference>
<keyword evidence="3" id="KW-0732">Signal</keyword>
<dbReference type="InterPro" id="IPR002933">
    <property type="entry name" value="Peptidase_M20"/>
</dbReference>
<dbReference type="Pfam" id="PF07687">
    <property type="entry name" value="M20_dimer"/>
    <property type="match status" value="1"/>
</dbReference>
<dbReference type="AlphaFoldDB" id="A0A5B8S3H1"/>
<protein>
    <submittedName>
        <fullName evidence="5">M20 family metallopeptidase</fullName>
    </submittedName>
</protein>
<dbReference type="SUPFAM" id="SSF53187">
    <property type="entry name" value="Zn-dependent exopeptidases"/>
    <property type="match status" value="1"/>
</dbReference>
<evidence type="ECO:0000259" key="4">
    <source>
        <dbReference type="Pfam" id="PF07687"/>
    </source>
</evidence>
<feature type="signal peptide" evidence="3">
    <location>
        <begin position="1"/>
        <end position="24"/>
    </location>
</feature>
<evidence type="ECO:0000256" key="3">
    <source>
        <dbReference type="SAM" id="SignalP"/>
    </source>
</evidence>
<dbReference type="InterPro" id="IPR036264">
    <property type="entry name" value="Bact_exopeptidase_dim_dom"/>
</dbReference>
<evidence type="ECO:0000256" key="2">
    <source>
        <dbReference type="ARBA" id="ARBA00022801"/>
    </source>
</evidence>
<evidence type="ECO:0000256" key="1">
    <source>
        <dbReference type="ARBA" id="ARBA00022723"/>
    </source>
</evidence>
<evidence type="ECO:0000313" key="6">
    <source>
        <dbReference type="Proteomes" id="UP000321172"/>
    </source>
</evidence>
<accession>A0A5B8S3H1</accession>
<feature type="chain" id="PRO_5023022722" evidence="3">
    <location>
        <begin position="25"/>
        <end position="442"/>
    </location>
</feature>
<dbReference type="OrthoDB" id="9776600at2"/>
<name>A0A5B8S3H1_9SPHN</name>
<sequence length="442" mass="46468">MLTRHLLAPAALIAALVLPAPLLAAPPSKAEQVMIATVDAEQARHLALLEKLVNQNSGTRNVKGVRAVHDMLVPEFEALGFTVRWVDQSAVGRAGHFIAEHKGKKGTKRLLLIGHLDTVFELDHPFQKFERISADKVKGPGAADDKGGVIAMLAALRAMHKAGTLKDANIEIVLTGDEEEAGLPLSIARADLIAAGKRADAALDFEGLSQEDGKDMGSIARRSAGNWKVTVTARSGHSSGIFSERAGEGAIYPLAQILAAFRKELPEPNLTFNVGMVAGGASASIAASGANAEATGKTNIIPGVAVAMGDVRALTRESIQRTEAKMREIVARPFNGGTATLVFEDKYPPMAPTEGNRALLAKLNGVNATLGLPEMAALDPLKRGAGDVSFVAADVDSLVGLGPASEGDHTAAETVDVPSLWRQAKRAALLMTRLSREPAVKR</sequence>
<keyword evidence="1" id="KW-0479">Metal-binding</keyword>
<keyword evidence="6" id="KW-1185">Reference proteome</keyword>
<dbReference type="Proteomes" id="UP000321172">
    <property type="component" value="Chromosome"/>
</dbReference>
<dbReference type="SUPFAM" id="SSF55031">
    <property type="entry name" value="Bacterial exopeptidase dimerisation domain"/>
    <property type="match status" value="1"/>
</dbReference>
<dbReference type="Gene3D" id="3.40.630.10">
    <property type="entry name" value="Zn peptidases"/>
    <property type="match status" value="1"/>
</dbReference>
<dbReference type="InterPro" id="IPR011650">
    <property type="entry name" value="Peptidase_M20_dimer"/>
</dbReference>
<dbReference type="PANTHER" id="PTHR43808">
    <property type="entry name" value="ACETYLORNITHINE DEACETYLASE"/>
    <property type="match status" value="1"/>
</dbReference>
<keyword evidence="2" id="KW-0378">Hydrolase</keyword>
<dbReference type="KEGG" id="ngf:FRF71_05730"/>
<dbReference type="GO" id="GO:0016787">
    <property type="term" value="F:hydrolase activity"/>
    <property type="evidence" value="ECO:0007669"/>
    <property type="project" value="UniProtKB-KW"/>
</dbReference>
<dbReference type="RefSeq" id="WP_147089652.1">
    <property type="nucleotide sequence ID" value="NZ_BAABJD010000001.1"/>
</dbReference>
<dbReference type="GO" id="GO:0046872">
    <property type="term" value="F:metal ion binding"/>
    <property type="evidence" value="ECO:0007669"/>
    <property type="project" value="UniProtKB-KW"/>
</dbReference>
<dbReference type="EMBL" id="CP042345">
    <property type="protein sequence ID" value="QEA15674.1"/>
    <property type="molecule type" value="Genomic_DNA"/>
</dbReference>
<feature type="domain" description="Peptidase M20 dimerisation" evidence="4">
    <location>
        <begin position="219"/>
        <end position="333"/>
    </location>
</feature>
<dbReference type="Gene3D" id="3.30.70.360">
    <property type="match status" value="1"/>
</dbReference>